<dbReference type="Gene3D" id="3.90.550.10">
    <property type="entry name" value="Spore Coat Polysaccharide Biosynthesis Protein SpsA, Chain A"/>
    <property type="match status" value="1"/>
</dbReference>
<dbReference type="SUPFAM" id="SSF53448">
    <property type="entry name" value="Nucleotide-diphospho-sugar transferases"/>
    <property type="match status" value="1"/>
</dbReference>
<evidence type="ECO:0000313" key="2">
    <source>
        <dbReference type="EMBL" id="CEK42938.1"/>
    </source>
</evidence>
<reference evidence="2" key="2">
    <citation type="submission" date="2015-02" db="EMBL/GenBank/DDBJ databases">
        <title>The capsule biosynthesis cluster of Klebsiella pneumoniae ST15 NDM-1 bearing Outbreak Lineage 1.</title>
        <authorList>
            <person name="Chung H."/>
            <person name="Baker S."/>
            <person name="Thomson N.R."/>
        </authorList>
    </citation>
    <scope>NUCLEOTIDE SEQUENCE</scope>
    <source>
        <strain evidence="2">ST15</strain>
    </source>
</reference>
<feature type="domain" description="Glycosyltransferase 2-like" evidence="1">
    <location>
        <begin position="7"/>
        <end position="111"/>
    </location>
</feature>
<dbReference type="PATRIC" id="fig|573.1366.peg.3490"/>
<dbReference type="InterPro" id="IPR029044">
    <property type="entry name" value="Nucleotide-diphossugar_trans"/>
</dbReference>
<evidence type="ECO:0000313" key="3">
    <source>
        <dbReference type="EMBL" id="SYR26475.1"/>
    </source>
</evidence>
<dbReference type="GO" id="GO:0050501">
    <property type="term" value="F:hyaluronan synthase activity"/>
    <property type="evidence" value="ECO:0007669"/>
    <property type="project" value="UniProtKB-EC"/>
</dbReference>
<dbReference type="Proteomes" id="UP000258253">
    <property type="component" value="Unassembled WGS sequence"/>
</dbReference>
<dbReference type="EMBL" id="ULCI01000001">
    <property type="protein sequence ID" value="SYR26475.1"/>
    <property type="molecule type" value="Genomic_DNA"/>
</dbReference>
<organism evidence="2">
    <name type="scientific">Klebsiella pneumoniae</name>
    <dbReference type="NCBI Taxonomy" id="573"/>
    <lineage>
        <taxon>Bacteria</taxon>
        <taxon>Pseudomonadati</taxon>
        <taxon>Pseudomonadota</taxon>
        <taxon>Gammaproteobacteria</taxon>
        <taxon>Enterobacterales</taxon>
        <taxon>Enterobacteriaceae</taxon>
        <taxon>Klebsiella/Raoultella group</taxon>
        <taxon>Klebsiella</taxon>
        <taxon>Klebsiella pneumoniae complex</taxon>
    </lineage>
</organism>
<dbReference type="Pfam" id="PF00535">
    <property type="entry name" value="Glycos_transf_2"/>
    <property type="match status" value="1"/>
</dbReference>
<dbReference type="PANTHER" id="PTHR43685:SF2">
    <property type="entry name" value="GLYCOSYLTRANSFERASE 2-LIKE DOMAIN-CONTAINING PROTEIN"/>
    <property type="match status" value="1"/>
</dbReference>
<sequence length="292" mass="33832">MSNKSVSVYIPTHNRPLFLERALQSLEKQTYRNFQVIVSDDGSSVDNFKIVQNIIGKYNSSFSDLVLLRSEIPQGACHARNKAIEASDGYYVTGLDDDDEFTSSRLEVFVKSKYLSTYPYLSTGQLVDDGNKRTKSVLYLNKETSLQALLFQNVIGNQVFAEKKHIQEVGGFDENFPAWQDYELWLRLTKHVGSGYKLPYHTYILNISHELNRITNSNKSKMAVDKFIIKHKEILEKKHIQTLYLQDLINRSQRLQVSDLVKYMNFYNVTISIKYMFGQTFPNLKNLLKKIK</sequence>
<evidence type="ECO:0000259" key="1">
    <source>
        <dbReference type="Pfam" id="PF00535"/>
    </source>
</evidence>
<keyword evidence="3" id="KW-0328">Glycosyltransferase</keyword>
<dbReference type="InterPro" id="IPR050834">
    <property type="entry name" value="Glycosyltransf_2"/>
</dbReference>
<dbReference type="InterPro" id="IPR001173">
    <property type="entry name" value="Glyco_trans_2-like"/>
</dbReference>
<dbReference type="RefSeq" id="WP_071604871.1">
    <property type="nucleotide sequence ID" value="NZ_BDLH01000127.1"/>
</dbReference>
<dbReference type="EMBL" id="LN714331">
    <property type="protein sequence ID" value="CEK42938.1"/>
    <property type="molecule type" value="Genomic_DNA"/>
</dbReference>
<gene>
    <name evidence="2" type="primary">glucuronosyltransferase</name>
    <name evidence="3" type="synonym">hyaD_1</name>
    <name evidence="3" type="ORF">SAMEA3538828_00121</name>
</gene>
<proteinExistence type="predicted"/>
<evidence type="ECO:0000313" key="4">
    <source>
        <dbReference type="Proteomes" id="UP000258253"/>
    </source>
</evidence>
<reference evidence="2" key="1">
    <citation type="submission" date="2014-12" db="EMBL/GenBank/DDBJ databases">
        <authorList>
            <person name="Aslett M."/>
        </authorList>
    </citation>
    <scope>NUCLEOTIDE SEQUENCE</scope>
    <source>
        <strain evidence="2">ST15</strain>
    </source>
</reference>
<dbReference type="CDD" id="cd00761">
    <property type="entry name" value="Glyco_tranf_GTA_type"/>
    <property type="match status" value="1"/>
</dbReference>
<dbReference type="EC" id="2.4.1.212" evidence="3"/>
<dbReference type="AlphaFoldDB" id="A0A0B6XLB7"/>
<dbReference type="PANTHER" id="PTHR43685">
    <property type="entry name" value="GLYCOSYLTRANSFERASE"/>
    <property type="match status" value="1"/>
</dbReference>
<protein>
    <submittedName>
        <fullName evidence="3">Family 2 glycosyl transferase</fullName>
        <ecNumber evidence="3">2.4.1.212</ecNumber>
    </submittedName>
    <submittedName>
        <fullName evidence="2">Putative glucuronosyltransferase</fullName>
    </submittedName>
</protein>
<keyword evidence="2" id="KW-0808">Transferase</keyword>
<reference evidence="3 4" key="3">
    <citation type="submission" date="2018-08" db="EMBL/GenBank/DDBJ databases">
        <authorList>
            <consortium name="Pathogen Informatics"/>
        </authorList>
    </citation>
    <scope>NUCLEOTIDE SEQUENCE [LARGE SCALE GENOMIC DNA]</scope>
    <source>
        <strain evidence="3 4">EuSCAPE_HU047</strain>
    </source>
</reference>
<name>A0A0B6XLB7_KLEPN</name>
<accession>A0A0B6XLB7</accession>